<dbReference type="HAMAP" id="MF_00719">
    <property type="entry name" value="CobS"/>
    <property type="match status" value="1"/>
</dbReference>
<feature type="transmembrane region" description="Helical" evidence="19">
    <location>
        <begin position="175"/>
        <end position="193"/>
    </location>
</feature>
<keyword evidence="21" id="KW-1185">Reference proteome</keyword>
<evidence type="ECO:0000256" key="2">
    <source>
        <dbReference type="ARBA" id="ARBA00004651"/>
    </source>
</evidence>
<dbReference type="Proteomes" id="UP000663505">
    <property type="component" value="Chromosome"/>
</dbReference>
<evidence type="ECO:0000256" key="10">
    <source>
        <dbReference type="ARBA" id="ARBA00022692"/>
    </source>
</evidence>
<dbReference type="PANTHER" id="PTHR34148:SF1">
    <property type="entry name" value="ADENOSYLCOBINAMIDE-GDP RIBAZOLETRANSFERASE"/>
    <property type="match status" value="1"/>
</dbReference>
<organism evidence="20 21">
    <name type="scientific">Alicyclobacillus mengziensis</name>
    <dbReference type="NCBI Taxonomy" id="2931921"/>
    <lineage>
        <taxon>Bacteria</taxon>
        <taxon>Bacillati</taxon>
        <taxon>Bacillota</taxon>
        <taxon>Bacilli</taxon>
        <taxon>Bacillales</taxon>
        <taxon>Alicyclobacillaceae</taxon>
        <taxon>Alicyclobacillus</taxon>
    </lineage>
</organism>
<evidence type="ECO:0000256" key="13">
    <source>
        <dbReference type="ARBA" id="ARBA00023136"/>
    </source>
</evidence>
<evidence type="ECO:0000256" key="15">
    <source>
        <dbReference type="ARBA" id="ARBA00032605"/>
    </source>
</evidence>
<dbReference type="InterPro" id="IPR003805">
    <property type="entry name" value="CobS"/>
</dbReference>
<evidence type="ECO:0000313" key="21">
    <source>
        <dbReference type="Proteomes" id="UP000663505"/>
    </source>
</evidence>
<accession>A0A9X7VYP3</accession>
<comment type="cofactor">
    <cofactor evidence="1 19">
        <name>Mg(2+)</name>
        <dbReference type="ChEBI" id="CHEBI:18420"/>
    </cofactor>
</comment>
<dbReference type="EMBL" id="CP071182">
    <property type="protein sequence ID" value="QSO47499.1"/>
    <property type="molecule type" value="Genomic_DNA"/>
</dbReference>
<dbReference type="GO" id="GO:0051073">
    <property type="term" value="F:adenosylcobinamide-GDP ribazoletransferase activity"/>
    <property type="evidence" value="ECO:0007669"/>
    <property type="project" value="UniProtKB-UniRule"/>
</dbReference>
<evidence type="ECO:0000256" key="14">
    <source>
        <dbReference type="ARBA" id="ARBA00025228"/>
    </source>
</evidence>
<evidence type="ECO:0000313" key="20">
    <source>
        <dbReference type="EMBL" id="QSO47499.1"/>
    </source>
</evidence>
<evidence type="ECO:0000256" key="3">
    <source>
        <dbReference type="ARBA" id="ARBA00004663"/>
    </source>
</evidence>
<keyword evidence="12 19" id="KW-1133">Transmembrane helix</keyword>
<keyword evidence="10 19" id="KW-0812">Transmembrane</keyword>
<comment type="pathway">
    <text evidence="3 19">Cofactor biosynthesis; adenosylcobalamin biosynthesis; adenosylcobalamin from cob(II)yrinate a,c-diamide: step 7/7.</text>
</comment>
<evidence type="ECO:0000256" key="9">
    <source>
        <dbReference type="ARBA" id="ARBA00022679"/>
    </source>
</evidence>
<feature type="transmembrane region" description="Helical" evidence="19">
    <location>
        <begin position="33"/>
        <end position="55"/>
    </location>
</feature>
<gene>
    <name evidence="19 20" type="primary">cobS</name>
    <name evidence="20" type="ORF">JZ786_00020</name>
</gene>
<comment type="function">
    <text evidence="14 19">Joins adenosylcobinamide-GDP and alpha-ribazole to generate adenosylcobalamin (Ado-cobalamin). Also synthesizes adenosylcobalamin 5'-phosphate from adenosylcobinamide-GDP and alpha-ribazole 5'-phosphate.</text>
</comment>
<dbReference type="KEGG" id="afx:JZ786_00020"/>
<reference evidence="20 21" key="1">
    <citation type="submission" date="2021-02" db="EMBL/GenBank/DDBJ databases">
        <title>Alicyclobacillus curvatus sp. nov. and Alicyclobacillus mengziensis sp. nov., two acidophilic bacteria isolated from acid mine drainage.</title>
        <authorList>
            <person name="Huang Y."/>
        </authorList>
    </citation>
    <scope>NUCLEOTIDE SEQUENCE [LARGE SCALE GENOMIC DNA]</scope>
    <source>
        <strain evidence="20 21">S30H14</strain>
    </source>
</reference>
<protein>
    <recommendedName>
        <fullName evidence="6 19">Adenosylcobinamide-GDP ribazoletransferase</fullName>
        <ecNumber evidence="5 19">2.7.8.26</ecNumber>
    </recommendedName>
    <alternativeName>
        <fullName evidence="16 19">Cobalamin synthase</fullName>
    </alternativeName>
    <alternativeName>
        <fullName evidence="15 19">Cobalamin-5'-phosphate synthase</fullName>
    </alternativeName>
</protein>
<dbReference type="GO" id="GO:0008818">
    <property type="term" value="F:cobalamin 5'-phosphate synthase activity"/>
    <property type="evidence" value="ECO:0007669"/>
    <property type="project" value="UniProtKB-UniRule"/>
</dbReference>
<comment type="catalytic activity">
    <reaction evidence="17 19">
        <text>alpha-ribazole + adenosylcob(III)inamide-GDP = adenosylcob(III)alamin + GMP + H(+)</text>
        <dbReference type="Rhea" id="RHEA:16049"/>
        <dbReference type="ChEBI" id="CHEBI:10329"/>
        <dbReference type="ChEBI" id="CHEBI:15378"/>
        <dbReference type="ChEBI" id="CHEBI:18408"/>
        <dbReference type="ChEBI" id="CHEBI:58115"/>
        <dbReference type="ChEBI" id="CHEBI:60487"/>
        <dbReference type="EC" id="2.7.8.26"/>
    </reaction>
</comment>
<comment type="subcellular location">
    <subcellularLocation>
        <location evidence="2 19">Cell membrane</location>
        <topology evidence="2 19">Multi-pass membrane protein</topology>
    </subcellularLocation>
</comment>
<dbReference type="GO" id="GO:0005886">
    <property type="term" value="C:plasma membrane"/>
    <property type="evidence" value="ECO:0007669"/>
    <property type="project" value="UniProtKB-SubCell"/>
</dbReference>
<dbReference type="Pfam" id="PF02654">
    <property type="entry name" value="CobS"/>
    <property type="match status" value="1"/>
</dbReference>
<feature type="transmembrane region" description="Helical" evidence="19">
    <location>
        <begin position="109"/>
        <end position="132"/>
    </location>
</feature>
<dbReference type="PANTHER" id="PTHR34148">
    <property type="entry name" value="ADENOSYLCOBINAMIDE-GDP RIBAZOLETRANSFERASE"/>
    <property type="match status" value="1"/>
</dbReference>
<keyword evidence="9 19" id="KW-0808">Transferase</keyword>
<evidence type="ECO:0000256" key="1">
    <source>
        <dbReference type="ARBA" id="ARBA00001946"/>
    </source>
</evidence>
<comment type="catalytic activity">
    <reaction evidence="18 19">
        <text>alpha-ribazole 5'-phosphate + adenosylcob(III)inamide-GDP = adenosylcob(III)alamin 5'-phosphate + GMP + H(+)</text>
        <dbReference type="Rhea" id="RHEA:23560"/>
        <dbReference type="ChEBI" id="CHEBI:15378"/>
        <dbReference type="ChEBI" id="CHEBI:57918"/>
        <dbReference type="ChEBI" id="CHEBI:58115"/>
        <dbReference type="ChEBI" id="CHEBI:60487"/>
        <dbReference type="ChEBI" id="CHEBI:60493"/>
        <dbReference type="EC" id="2.7.8.26"/>
    </reaction>
</comment>
<evidence type="ECO:0000256" key="11">
    <source>
        <dbReference type="ARBA" id="ARBA00022842"/>
    </source>
</evidence>
<keyword evidence="8 19" id="KW-0169">Cobalamin biosynthesis</keyword>
<feature type="transmembrane region" description="Helical" evidence="19">
    <location>
        <begin position="199"/>
        <end position="217"/>
    </location>
</feature>
<dbReference type="EC" id="2.7.8.26" evidence="5 19"/>
<evidence type="ECO:0000256" key="19">
    <source>
        <dbReference type="HAMAP-Rule" id="MF_00719"/>
    </source>
</evidence>
<evidence type="ECO:0000256" key="5">
    <source>
        <dbReference type="ARBA" id="ARBA00013200"/>
    </source>
</evidence>
<evidence type="ECO:0000256" key="16">
    <source>
        <dbReference type="ARBA" id="ARBA00032853"/>
    </source>
</evidence>
<evidence type="ECO:0000256" key="7">
    <source>
        <dbReference type="ARBA" id="ARBA00022475"/>
    </source>
</evidence>
<dbReference type="RefSeq" id="WP_206656846.1">
    <property type="nucleotide sequence ID" value="NZ_CP071182.1"/>
</dbReference>
<proteinExistence type="inferred from homology"/>
<evidence type="ECO:0000256" key="18">
    <source>
        <dbReference type="ARBA" id="ARBA00049504"/>
    </source>
</evidence>
<name>A0A9X7VYP3_9BACL</name>
<evidence type="ECO:0000256" key="12">
    <source>
        <dbReference type="ARBA" id="ARBA00022989"/>
    </source>
</evidence>
<keyword evidence="11 19" id="KW-0460">Magnesium</keyword>
<evidence type="ECO:0000256" key="6">
    <source>
        <dbReference type="ARBA" id="ARBA00015850"/>
    </source>
</evidence>
<evidence type="ECO:0000256" key="4">
    <source>
        <dbReference type="ARBA" id="ARBA00010561"/>
    </source>
</evidence>
<evidence type="ECO:0000256" key="8">
    <source>
        <dbReference type="ARBA" id="ARBA00022573"/>
    </source>
</evidence>
<evidence type="ECO:0000256" key="17">
    <source>
        <dbReference type="ARBA" id="ARBA00048623"/>
    </source>
</evidence>
<dbReference type="NCBIfam" id="TIGR00317">
    <property type="entry name" value="cobS"/>
    <property type="match status" value="1"/>
</dbReference>
<sequence length="252" mass="27467">MAIVRWFILATQFATVIPTPSIRTVSDSDVRNSVLFFPFIGGALGCVLWGVEYLLTRHVPNLPATAVSLTVYTLLTGALHLDGLMDTADAIGSRRPREEALHIMKDSRIGAMGAVAAILILIGKLTAISSVSPQDWEPFIVVPMTSRLSMLWSMAASRSARQEGLGSFFARRVPVWVLAGATIFSGAVCVFILPLKDALWVLVYFVVTVSLFNGWMVRKFGGTTGDTYGALNEITEWVGWMVFAAMIHEGAR</sequence>
<keyword evidence="7 19" id="KW-1003">Cell membrane</keyword>
<dbReference type="GO" id="GO:0009236">
    <property type="term" value="P:cobalamin biosynthetic process"/>
    <property type="evidence" value="ECO:0007669"/>
    <property type="project" value="UniProtKB-UniRule"/>
</dbReference>
<comment type="similarity">
    <text evidence="4 19">Belongs to the CobS family.</text>
</comment>
<keyword evidence="13 19" id="KW-0472">Membrane</keyword>
<dbReference type="AlphaFoldDB" id="A0A9X7VYP3"/>